<dbReference type="EMBL" id="AMQN01007130">
    <property type="status" value="NOT_ANNOTATED_CDS"/>
    <property type="molecule type" value="Genomic_DNA"/>
</dbReference>
<proteinExistence type="predicted"/>
<evidence type="ECO:0000313" key="3">
    <source>
        <dbReference type="Proteomes" id="UP000014760"/>
    </source>
</evidence>
<dbReference type="EMBL" id="KB300038">
    <property type="protein sequence ID" value="ELU07314.1"/>
    <property type="molecule type" value="Genomic_DNA"/>
</dbReference>
<protein>
    <submittedName>
        <fullName evidence="1 2">Uncharacterized protein</fullName>
    </submittedName>
</protein>
<accession>R7UL97</accession>
<dbReference type="HOGENOM" id="CLU_1295471_0_0_1"/>
<dbReference type="Proteomes" id="UP000014760">
    <property type="component" value="Unassembled WGS sequence"/>
</dbReference>
<evidence type="ECO:0000313" key="2">
    <source>
        <dbReference type="EnsemblMetazoa" id="CapteP195951"/>
    </source>
</evidence>
<sequence>MVKRTSGKDTRGAHRVCNDTFSSRATFDYAIKMPPISSSQRCMTQLPEHVIVEHISSTSAVHGRRRSVPVLRRRRLLMLHLLHRTTTTMSCAAAEMLSSLCMRKGYMRHGPGVLYSTHVAPRAVIMSGGISMKRAIECVMTSIVMGTGPGRVIGMGSKLPVQFFCCDLALMALLSTRRECKHKTRATVECCPDNNNTVLSQCNLSSWVHYNDT</sequence>
<gene>
    <name evidence="1" type="ORF">CAPTEDRAFT_195951</name>
</gene>
<dbReference type="EnsemblMetazoa" id="CapteT195951">
    <property type="protein sequence ID" value="CapteP195951"/>
    <property type="gene ID" value="CapteG195951"/>
</dbReference>
<reference evidence="3" key="1">
    <citation type="submission" date="2012-12" db="EMBL/GenBank/DDBJ databases">
        <authorList>
            <person name="Hellsten U."/>
            <person name="Grimwood J."/>
            <person name="Chapman J.A."/>
            <person name="Shapiro H."/>
            <person name="Aerts A."/>
            <person name="Otillar R.P."/>
            <person name="Terry A.Y."/>
            <person name="Boore J.L."/>
            <person name="Simakov O."/>
            <person name="Marletaz F."/>
            <person name="Cho S.-J."/>
            <person name="Edsinger-Gonzales E."/>
            <person name="Havlak P."/>
            <person name="Kuo D.-H."/>
            <person name="Larsson T."/>
            <person name="Lv J."/>
            <person name="Arendt D."/>
            <person name="Savage R."/>
            <person name="Osoegawa K."/>
            <person name="de Jong P."/>
            <person name="Lindberg D.R."/>
            <person name="Seaver E.C."/>
            <person name="Weisblat D.A."/>
            <person name="Putnam N.H."/>
            <person name="Grigoriev I.V."/>
            <person name="Rokhsar D.S."/>
        </authorList>
    </citation>
    <scope>NUCLEOTIDE SEQUENCE</scope>
    <source>
        <strain evidence="3">I ESC-2004</strain>
    </source>
</reference>
<reference evidence="1 3" key="2">
    <citation type="journal article" date="2013" name="Nature">
        <title>Insights into bilaterian evolution from three spiralian genomes.</title>
        <authorList>
            <person name="Simakov O."/>
            <person name="Marletaz F."/>
            <person name="Cho S.J."/>
            <person name="Edsinger-Gonzales E."/>
            <person name="Havlak P."/>
            <person name="Hellsten U."/>
            <person name="Kuo D.H."/>
            <person name="Larsson T."/>
            <person name="Lv J."/>
            <person name="Arendt D."/>
            <person name="Savage R."/>
            <person name="Osoegawa K."/>
            <person name="de Jong P."/>
            <person name="Grimwood J."/>
            <person name="Chapman J.A."/>
            <person name="Shapiro H."/>
            <person name="Aerts A."/>
            <person name="Otillar R.P."/>
            <person name="Terry A.Y."/>
            <person name="Boore J.L."/>
            <person name="Grigoriev I.V."/>
            <person name="Lindberg D.R."/>
            <person name="Seaver E.C."/>
            <person name="Weisblat D.A."/>
            <person name="Putnam N.H."/>
            <person name="Rokhsar D.S."/>
        </authorList>
    </citation>
    <scope>NUCLEOTIDE SEQUENCE</scope>
    <source>
        <strain evidence="1 3">I ESC-2004</strain>
    </source>
</reference>
<reference evidence="2" key="3">
    <citation type="submission" date="2015-06" db="UniProtKB">
        <authorList>
            <consortium name="EnsemblMetazoa"/>
        </authorList>
    </citation>
    <scope>IDENTIFICATION</scope>
</reference>
<dbReference type="AlphaFoldDB" id="R7UL97"/>
<keyword evidence="3" id="KW-1185">Reference proteome</keyword>
<name>R7UL97_CAPTE</name>
<organism evidence="1">
    <name type="scientific">Capitella teleta</name>
    <name type="common">Polychaete worm</name>
    <dbReference type="NCBI Taxonomy" id="283909"/>
    <lineage>
        <taxon>Eukaryota</taxon>
        <taxon>Metazoa</taxon>
        <taxon>Spiralia</taxon>
        <taxon>Lophotrochozoa</taxon>
        <taxon>Annelida</taxon>
        <taxon>Polychaeta</taxon>
        <taxon>Sedentaria</taxon>
        <taxon>Scolecida</taxon>
        <taxon>Capitellidae</taxon>
        <taxon>Capitella</taxon>
    </lineage>
</organism>
<evidence type="ECO:0000313" key="1">
    <source>
        <dbReference type="EMBL" id="ELU07314.1"/>
    </source>
</evidence>